<accession>A0A481ZB33</accession>
<reference evidence="1" key="1">
    <citation type="journal article" date="2019" name="MBio">
        <title>Virus Genomes from Deep Sea Sediments Expand the Ocean Megavirome and Support Independent Origins of Viral Gigantism.</title>
        <authorList>
            <person name="Backstrom D."/>
            <person name="Yutin N."/>
            <person name="Jorgensen S.L."/>
            <person name="Dharamshi J."/>
            <person name="Homa F."/>
            <person name="Zaremba-Niedwiedzka K."/>
            <person name="Spang A."/>
            <person name="Wolf Y.I."/>
            <person name="Koonin E.V."/>
            <person name="Ettema T.J."/>
        </authorList>
    </citation>
    <scope>NUCLEOTIDE SEQUENCE</scope>
</reference>
<sequence>MNDYKIREKRQKTWRETVKVVFQNSEMFWMSIDKDINYYMTYGISYSGTSQLEHDFGDKAEDLINEFERSIVDHALREREEFYIAELIFKSFYRTERYLDSIDDDVYYVNFLPLFKKIAKESTSLISQRGKLSPLVHLSTKGKISLRWVLSLNTIKEIKITNTDLTDAEECAEEWFRLNKDLYLSMTSLASLYKNYRDLFVDDTTDDQKVVMLMLDKWELQWN</sequence>
<dbReference type="EMBL" id="MK500578">
    <property type="protein sequence ID" value="QBK92542.1"/>
    <property type="molecule type" value="Genomic_DNA"/>
</dbReference>
<proteinExistence type="predicted"/>
<evidence type="ECO:0000313" key="1">
    <source>
        <dbReference type="EMBL" id="QBK92542.1"/>
    </source>
</evidence>
<protein>
    <submittedName>
        <fullName evidence="1">F-box family protein</fullName>
    </submittedName>
</protein>
<name>A0A481ZB33_9VIRU</name>
<gene>
    <name evidence="1" type="ORF">LCPAC401_01800</name>
</gene>
<organism evidence="1">
    <name type="scientific">Pithovirus LCPAC401</name>
    <dbReference type="NCBI Taxonomy" id="2506595"/>
    <lineage>
        <taxon>Viruses</taxon>
        <taxon>Pithoviruses</taxon>
    </lineage>
</organism>